<dbReference type="EMBL" id="JALJOV010000467">
    <property type="protein sequence ID" value="KAK9863466.1"/>
    <property type="molecule type" value="Genomic_DNA"/>
</dbReference>
<keyword evidence="4" id="KW-1185">Reference proteome</keyword>
<gene>
    <name evidence="3" type="ORF">WJX84_000146</name>
</gene>
<dbReference type="InterPro" id="IPR001117">
    <property type="entry name" value="Cu-oxidase_2nd"/>
</dbReference>
<dbReference type="PANTHER" id="PTHR11709">
    <property type="entry name" value="MULTI-COPPER OXIDASE"/>
    <property type="match status" value="1"/>
</dbReference>
<protein>
    <recommendedName>
        <fullName evidence="2">Plastocyanin-like domain-containing protein</fullName>
    </recommendedName>
</protein>
<dbReference type="InterPro" id="IPR045087">
    <property type="entry name" value="Cu-oxidase_fam"/>
</dbReference>
<evidence type="ECO:0000313" key="4">
    <source>
        <dbReference type="Proteomes" id="UP001485043"/>
    </source>
</evidence>
<dbReference type="GO" id="GO:0016491">
    <property type="term" value="F:oxidoreductase activity"/>
    <property type="evidence" value="ECO:0007669"/>
    <property type="project" value="TreeGrafter"/>
</dbReference>
<keyword evidence="1" id="KW-0732">Signal</keyword>
<comment type="caution">
    <text evidence="3">The sequence shown here is derived from an EMBL/GenBank/DDBJ whole genome shotgun (WGS) entry which is preliminary data.</text>
</comment>
<sequence>MEIDSRSLSQMRQGLLSLARHTCACACFLVLLQTAVPASAKDYEWHLTVGKGAPDCFLRDVIVVNGEFQPTVTVTQGDTLQGGQAAEAWNYDAEATLLLSDWFHGEGNALGMTLERPFDLTKATPQSGHWRWVSIPQAITINGYGNFLDCNLIGGLGDVAGMATQDTTCNVTDYTVPAGRSKQLPWTEPSNPGCTHANVTVTAGKTYRLRIISGTTLVYTTVCFEGHNVTLVAADATPIDPISFGSCVDVNSGQRQA</sequence>
<dbReference type="CDD" id="cd04205">
    <property type="entry name" value="CuRO_2_LCC_like"/>
    <property type="match status" value="1"/>
</dbReference>
<dbReference type="Pfam" id="PF00394">
    <property type="entry name" value="Cu-oxidase"/>
    <property type="match status" value="1"/>
</dbReference>
<dbReference type="InterPro" id="IPR008972">
    <property type="entry name" value="Cupredoxin"/>
</dbReference>
<evidence type="ECO:0000256" key="1">
    <source>
        <dbReference type="SAM" id="SignalP"/>
    </source>
</evidence>
<dbReference type="SUPFAM" id="SSF49503">
    <property type="entry name" value="Cupredoxins"/>
    <property type="match status" value="2"/>
</dbReference>
<organism evidence="3 4">
    <name type="scientific">Apatococcus fuscideae</name>
    <dbReference type="NCBI Taxonomy" id="2026836"/>
    <lineage>
        <taxon>Eukaryota</taxon>
        <taxon>Viridiplantae</taxon>
        <taxon>Chlorophyta</taxon>
        <taxon>core chlorophytes</taxon>
        <taxon>Trebouxiophyceae</taxon>
        <taxon>Chlorellales</taxon>
        <taxon>Chlorellaceae</taxon>
        <taxon>Apatococcus</taxon>
    </lineage>
</organism>
<name>A0AAW1T370_9CHLO</name>
<evidence type="ECO:0000259" key="2">
    <source>
        <dbReference type="Pfam" id="PF00394"/>
    </source>
</evidence>
<dbReference type="Gene3D" id="2.60.40.420">
    <property type="entry name" value="Cupredoxins - blue copper proteins"/>
    <property type="match status" value="1"/>
</dbReference>
<proteinExistence type="predicted"/>
<dbReference type="Proteomes" id="UP001485043">
    <property type="component" value="Unassembled WGS sequence"/>
</dbReference>
<reference evidence="3 4" key="1">
    <citation type="journal article" date="2024" name="Nat. Commun.">
        <title>Phylogenomics reveals the evolutionary origins of lichenization in chlorophyte algae.</title>
        <authorList>
            <person name="Puginier C."/>
            <person name="Libourel C."/>
            <person name="Otte J."/>
            <person name="Skaloud P."/>
            <person name="Haon M."/>
            <person name="Grisel S."/>
            <person name="Petersen M."/>
            <person name="Berrin J.G."/>
            <person name="Delaux P.M."/>
            <person name="Dal Grande F."/>
            <person name="Keller J."/>
        </authorList>
    </citation>
    <scope>NUCLEOTIDE SEQUENCE [LARGE SCALE GENOMIC DNA]</scope>
    <source>
        <strain evidence="3 4">SAG 2523</strain>
    </source>
</reference>
<dbReference type="AlphaFoldDB" id="A0AAW1T370"/>
<evidence type="ECO:0000313" key="3">
    <source>
        <dbReference type="EMBL" id="KAK9863466.1"/>
    </source>
</evidence>
<dbReference type="PANTHER" id="PTHR11709:SF511">
    <property type="entry name" value="LACCASE"/>
    <property type="match status" value="1"/>
</dbReference>
<feature type="chain" id="PRO_5043318141" description="Plastocyanin-like domain-containing protein" evidence="1">
    <location>
        <begin position="41"/>
        <end position="257"/>
    </location>
</feature>
<feature type="signal peptide" evidence="1">
    <location>
        <begin position="1"/>
        <end position="40"/>
    </location>
</feature>
<accession>A0AAW1T370</accession>
<feature type="domain" description="Plastocyanin-like" evidence="2">
    <location>
        <begin position="95"/>
        <end position="255"/>
    </location>
</feature>